<reference evidence="2 3" key="1">
    <citation type="submission" date="2021-01" db="EMBL/GenBank/DDBJ databases">
        <title>Whole genome shotgun sequence of Actinoplanes palleronii NBRC 14916.</title>
        <authorList>
            <person name="Komaki H."/>
            <person name="Tamura T."/>
        </authorList>
    </citation>
    <scope>NUCLEOTIDE SEQUENCE [LARGE SCALE GENOMIC DNA]</scope>
    <source>
        <strain evidence="2 3">NBRC 14916</strain>
    </source>
</reference>
<feature type="signal peptide" evidence="1">
    <location>
        <begin position="1"/>
        <end position="30"/>
    </location>
</feature>
<evidence type="ECO:0000313" key="2">
    <source>
        <dbReference type="EMBL" id="GIE69450.1"/>
    </source>
</evidence>
<dbReference type="EMBL" id="BOMS01000088">
    <property type="protein sequence ID" value="GIE69450.1"/>
    <property type="molecule type" value="Genomic_DNA"/>
</dbReference>
<gene>
    <name evidence="2" type="ORF">Apa02nite_055580</name>
</gene>
<organism evidence="2 3">
    <name type="scientific">Actinoplanes palleronii</name>
    <dbReference type="NCBI Taxonomy" id="113570"/>
    <lineage>
        <taxon>Bacteria</taxon>
        <taxon>Bacillati</taxon>
        <taxon>Actinomycetota</taxon>
        <taxon>Actinomycetes</taxon>
        <taxon>Micromonosporales</taxon>
        <taxon>Micromonosporaceae</taxon>
        <taxon>Actinoplanes</taxon>
    </lineage>
</organism>
<protein>
    <submittedName>
        <fullName evidence="2">Uncharacterized protein</fullName>
    </submittedName>
</protein>
<dbReference type="RefSeq" id="WP_203827599.1">
    <property type="nucleotide sequence ID" value="NZ_BAAATY010000019.1"/>
</dbReference>
<name>A0ABQ4BFT0_9ACTN</name>
<keyword evidence="3" id="KW-1185">Reference proteome</keyword>
<evidence type="ECO:0000313" key="3">
    <source>
        <dbReference type="Proteomes" id="UP000624709"/>
    </source>
</evidence>
<feature type="chain" id="PRO_5045795392" evidence="1">
    <location>
        <begin position="31"/>
        <end position="218"/>
    </location>
</feature>
<dbReference type="PROSITE" id="PS51318">
    <property type="entry name" value="TAT"/>
    <property type="match status" value="1"/>
</dbReference>
<comment type="caution">
    <text evidence="2">The sequence shown here is derived from an EMBL/GenBank/DDBJ whole genome shotgun (WGS) entry which is preliminary data.</text>
</comment>
<dbReference type="InterPro" id="IPR006311">
    <property type="entry name" value="TAT_signal"/>
</dbReference>
<accession>A0ABQ4BFT0</accession>
<sequence length="218" mass="22784">MDRRTLIVGGGAAALAAVTAGTIMPAAASAATDPATALHARRVLNLVNADQGAVNLEGATGLLKTSLATYAESAPRDPGADDLLAWVRRRITNLTGSDSIDAAVNENPETRALLAFGFLSYTQRQDRPQPKISRSMPVPAVLANLEPDFLPELLRQVQTKAKTSPSFATALQTGSDHMTQFIVAADGPGGTGPGHPTDEDILNWVVVLIVVAIVVISK</sequence>
<proteinExistence type="predicted"/>
<dbReference type="Proteomes" id="UP000624709">
    <property type="component" value="Unassembled WGS sequence"/>
</dbReference>
<keyword evidence="1" id="KW-0732">Signal</keyword>
<evidence type="ECO:0000256" key="1">
    <source>
        <dbReference type="SAM" id="SignalP"/>
    </source>
</evidence>